<feature type="transmembrane region" description="Helical" evidence="1">
    <location>
        <begin position="233"/>
        <end position="252"/>
    </location>
</feature>
<comment type="caution">
    <text evidence="3">The sequence shown here is derived from an EMBL/GenBank/DDBJ whole genome shotgun (WGS) entry which is preliminary data.</text>
</comment>
<evidence type="ECO:0000256" key="1">
    <source>
        <dbReference type="SAM" id="Phobius"/>
    </source>
</evidence>
<feature type="transmembrane region" description="Helical" evidence="1">
    <location>
        <begin position="177"/>
        <end position="197"/>
    </location>
</feature>
<keyword evidence="1" id="KW-1133">Transmembrane helix</keyword>
<organism evidence="3 4">
    <name type="scientific">Rubricella aquisinus</name>
    <dbReference type="NCBI Taxonomy" id="2028108"/>
    <lineage>
        <taxon>Bacteria</taxon>
        <taxon>Pseudomonadati</taxon>
        <taxon>Pseudomonadota</taxon>
        <taxon>Alphaproteobacteria</taxon>
        <taxon>Rhodobacterales</taxon>
        <taxon>Paracoccaceae</taxon>
        <taxon>Rubricella</taxon>
    </lineage>
</organism>
<feature type="transmembrane region" description="Helical" evidence="1">
    <location>
        <begin position="37"/>
        <end position="56"/>
    </location>
</feature>
<dbReference type="RefSeq" id="WP_184012126.1">
    <property type="nucleotide sequence ID" value="NZ_JACIJS010000007.1"/>
</dbReference>
<keyword evidence="1" id="KW-0472">Membrane</keyword>
<gene>
    <name evidence="3" type="ORF">FHS89_002509</name>
</gene>
<feature type="transmembrane region" description="Helical" evidence="1">
    <location>
        <begin position="122"/>
        <end position="139"/>
    </location>
</feature>
<feature type="transmembrane region" description="Helical" evidence="1">
    <location>
        <begin position="258"/>
        <end position="274"/>
    </location>
</feature>
<dbReference type="Proteomes" id="UP000553766">
    <property type="component" value="Unassembled WGS sequence"/>
</dbReference>
<feature type="transmembrane region" description="Helical" evidence="1">
    <location>
        <begin position="93"/>
        <end position="115"/>
    </location>
</feature>
<feature type="transmembrane region" description="Helical" evidence="1">
    <location>
        <begin position="7"/>
        <end position="31"/>
    </location>
</feature>
<feature type="transmembrane region" description="Helical" evidence="1">
    <location>
        <begin position="68"/>
        <end position="87"/>
    </location>
</feature>
<evidence type="ECO:0000313" key="3">
    <source>
        <dbReference type="EMBL" id="MBB5516478.1"/>
    </source>
</evidence>
<feature type="transmembrane region" description="Helical" evidence="1">
    <location>
        <begin position="203"/>
        <end position="221"/>
    </location>
</feature>
<proteinExistence type="predicted"/>
<keyword evidence="4" id="KW-1185">Reference proteome</keyword>
<keyword evidence="1" id="KW-0812">Transmembrane</keyword>
<evidence type="ECO:0000313" key="4">
    <source>
        <dbReference type="Proteomes" id="UP000553766"/>
    </source>
</evidence>
<reference evidence="3 4" key="1">
    <citation type="submission" date="2020-08" db="EMBL/GenBank/DDBJ databases">
        <title>Genomic Encyclopedia of Type Strains, Phase IV (KMG-IV): sequencing the most valuable type-strain genomes for metagenomic binning, comparative biology and taxonomic classification.</title>
        <authorList>
            <person name="Goeker M."/>
        </authorList>
    </citation>
    <scope>NUCLEOTIDE SEQUENCE [LARGE SCALE GENOMIC DNA]</scope>
    <source>
        <strain evidence="3 4">DSM 103377</strain>
    </source>
</reference>
<dbReference type="GO" id="GO:0016020">
    <property type="term" value="C:membrane"/>
    <property type="evidence" value="ECO:0007669"/>
    <property type="project" value="InterPro"/>
</dbReference>
<dbReference type="EMBL" id="JACIJS010000007">
    <property type="protein sequence ID" value="MBB5516478.1"/>
    <property type="molecule type" value="Genomic_DNA"/>
</dbReference>
<feature type="domain" description="EamA" evidence="2">
    <location>
        <begin position="148"/>
        <end position="274"/>
    </location>
</feature>
<dbReference type="Pfam" id="PF00892">
    <property type="entry name" value="EamA"/>
    <property type="match status" value="2"/>
</dbReference>
<dbReference type="AlphaFoldDB" id="A0A840WN31"/>
<name>A0A840WN31_9RHOB</name>
<sequence length="284" mass="29768">MPVRSNGWGAVWIIADMSLNIWALSLVKFLGPDYPPWQVVFLRASVGLILLLPLVWRHGIGRVEAPGWQAARVAFSAVALTAGFAAVARLPLALHMVINFTRPLMLMALAAWFLGEVIARRQWLAGGIGLIGAAVAVGPSLGGDALGLLAATIAVIAGTGAVIVTRKLRDTSPLVMMLCYTGGLATLTALPAGLAWVPVPAEHWPLFIGVGLFAQAAQMCFLRGHRLGDAGVLAPLGYLSLILSGAVGFVVFGEVPGLRLILGGAVIVAATLLIRRRRNGVGLR</sequence>
<dbReference type="InterPro" id="IPR000620">
    <property type="entry name" value="EamA_dom"/>
</dbReference>
<evidence type="ECO:0000259" key="2">
    <source>
        <dbReference type="Pfam" id="PF00892"/>
    </source>
</evidence>
<feature type="transmembrane region" description="Helical" evidence="1">
    <location>
        <begin position="145"/>
        <end position="165"/>
    </location>
</feature>
<dbReference type="PANTHER" id="PTHR22911">
    <property type="entry name" value="ACYL-MALONYL CONDENSING ENZYME-RELATED"/>
    <property type="match status" value="1"/>
</dbReference>
<feature type="domain" description="EamA" evidence="2">
    <location>
        <begin position="22"/>
        <end position="136"/>
    </location>
</feature>
<protein>
    <submittedName>
        <fullName evidence="3">Drug/metabolite transporter (DMT)-like permease</fullName>
    </submittedName>
</protein>
<dbReference type="InterPro" id="IPR037185">
    <property type="entry name" value="EmrE-like"/>
</dbReference>
<accession>A0A840WN31</accession>
<dbReference type="PANTHER" id="PTHR22911:SF135">
    <property type="entry name" value="BLR4310 PROTEIN"/>
    <property type="match status" value="1"/>
</dbReference>
<dbReference type="SUPFAM" id="SSF103481">
    <property type="entry name" value="Multidrug resistance efflux transporter EmrE"/>
    <property type="match status" value="2"/>
</dbReference>